<comment type="similarity">
    <text evidence="1">Belongs to the enoyl-CoA hydratase/isomerase family.</text>
</comment>
<dbReference type="InterPro" id="IPR029045">
    <property type="entry name" value="ClpP/crotonase-like_dom_sf"/>
</dbReference>
<proteinExistence type="inferred from homology"/>
<sequence>MNAISLEGFGELRAVFEALRRDRDVHAIILTGEGKAFCAGAALDSFVDKHGFKLTPGTLRKAFDEHLNPLMRTMMEIEKPIIIAINGPVAGGGIGLALAGDVVIASETARFHCGFVPMLAIVPDAGTSWLLPNLMGRNRALPMALLGDPLDAQEAMAEGLIYRVVGPDALMEEARGYAERLSRAPVDALRRARMLFTDAAATRFSDMLDKERDANCELVAGPEMKEGVSAFLEKRTPDFKISGSDGGSGS</sequence>
<accession>A0AAE2ZMZ8</accession>
<dbReference type="Proteomes" id="UP001196509">
    <property type="component" value="Unassembled WGS sequence"/>
</dbReference>
<dbReference type="Gene3D" id="3.90.226.10">
    <property type="entry name" value="2-enoyl-CoA Hydratase, Chain A, domain 1"/>
    <property type="match status" value="1"/>
</dbReference>
<dbReference type="GO" id="GO:0003824">
    <property type="term" value="F:catalytic activity"/>
    <property type="evidence" value="ECO:0007669"/>
    <property type="project" value="UniProtKB-ARBA"/>
</dbReference>
<dbReference type="EMBL" id="JAICBX010000001">
    <property type="protein sequence ID" value="MBW8636332.1"/>
    <property type="molecule type" value="Genomic_DNA"/>
</dbReference>
<evidence type="ECO:0000256" key="1">
    <source>
        <dbReference type="ARBA" id="ARBA00005254"/>
    </source>
</evidence>
<evidence type="ECO:0000313" key="2">
    <source>
        <dbReference type="EMBL" id="MBW8636332.1"/>
    </source>
</evidence>
<dbReference type="InterPro" id="IPR001753">
    <property type="entry name" value="Enoyl-CoA_hydra/iso"/>
</dbReference>
<gene>
    <name evidence="2" type="ORF">K1W69_03950</name>
</gene>
<evidence type="ECO:0000313" key="3">
    <source>
        <dbReference type="Proteomes" id="UP001196509"/>
    </source>
</evidence>
<comment type="caution">
    <text evidence="2">The sequence shown here is derived from an EMBL/GenBank/DDBJ whole genome shotgun (WGS) entry which is preliminary data.</text>
</comment>
<keyword evidence="3" id="KW-1185">Reference proteome</keyword>
<dbReference type="AlphaFoldDB" id="A0AAE2ZMZ8"/>
<protein>
    <submittedName>
        <fullName evidence="2">Enoyl-CoA hydratase/isomerase family protein</fullName>
    </submittedName>
</protein>
<dbReference type="Pfam" id="PF00378">
    <property type="entry name" value="ECH_1"/>
    <property type="match status" value="1"/>
</dbReference>
<dbReference type="PANTHER" id="PTHR43802:SF1">
    <property type="entry name" value="IP11341P-RELATED"/>
    <property type="match status" value="1"/>
</dbReference>
<dbReference type="PANTHER" id="PTHR43802">
    <property type="entry name" value="ENOYL-COA HYDRATASE"/>
    <property type="match status" value="1"/>
</dbReference>
<reference evidence="2" key="1">
    <citation type="submission" date="2021-08" db="EMBL/GenBank/DDBJ databases">
        <title>Hoeflea bacterium WL0058 sp. nov., isolated from the sediment.</title>
        <authorList>
            <person name="Wang L."/>
            <person name="Zhang D."/>
        </authorList>
    </citation>
    <scope>NUCLEOTIDE SEQUENCE</scope>
    <source>
        <strain evidence="2">WL0058</strain>
    </source>
</reference>
<dbReference type="SUPFAM" id="SSF52096">
    <property type="entry name" value="ClpP/crotonase"/>
    <property type="match status" value="1"/>
</dbReference>
<dbReference type="CDD" id="cd06558">
    <property type="entry name" value="crotonase-like"/>
    <property type="match status" value="1"/>
</dbReference>
<name>A0AAE2ZMZ8_9HYPH</name>
<organism evidence="2 3">
    <name type="scientific">Flavimaribacter sediminis</name>
    <dbReference type="NCBI Taxonomy" id="2865987"/>
    <lineage>
        <taxon>Bacteria</taxon>
        <taxon>Pseudomonadati</taxon>
        <taxon>Pseudomonadota</taxon>
        <taxon>Alphaproteobacteria</taxon>
        <taxon>Hyphomicrobiales</taxon>
        <taxon>Rhizobiaceae</taxon>
        <taxon>Flavimaribacter</taxon>
    </lineage>
</organism>